<evidence type="ECO:0000256" key="1">
    <source>
        <dbReference type="SAM" id="MobiDB-lite"/>
    </source>
</evidence>
<reference evidence="2" key="2">
    <citation type="submission" date="2020-09" db="EMBL/GenBank/DDBJ databases">
        <authorList>
            <person name="Sun Q."/>
            <person name="Zhou Y."/>
        </authorList>
    </citation>
    <scope>NUCLEOTIDE SEQUENCE</scope>
    <source>
        <strain evidence="2">CGMCC 4.7308</strain>
    </source>
</reference>
<keyword evidence="3" id="KW-1185">Reference proteome</keyword>
<comment type="caution">
    <text evidence="2">The sequence shown here is derived from an EMBL/GenBank/DDBJ whole genome shotgun (WGS) entry which is preliminary data.</text>
</comment>
<feature type="compositionally biased region" description="Low complexity" evidence="1">
    <location>
        <begin position="129"/>
        <end position="172"/>
    </location>
</feature>
<gene>
    <name evidence="2" type="ORF">GCM10011594_33410</name>
</gene>
<dbReference type="InterPro" id="IPR006311">
    <property type="entry name" value="TAT_signal"/>
</dbReference>
<dbReference type="PROSITE" id="PS51318">
    <property type="entry name" value="TAT"/>
    <property type="match status" value="1"/>
</dbReference>
<proteinExistence type="predicted"/>
<name>A0A917T5E0_9ACTN</name>
<reference evidence="2" key="1">
    <citation type="journal article" date="2014" name="Int. J. Syst. Evol. Microbiol.">
        <title>Complete genome sequence of Corynebacterium casei LMG S-19264T (=DSM 44701T), isolated from a smear-ripened cheese.</title>
        <authorList>
            <consortium name="US DOE Joint Genome Institute (JGI-PGF)"/>
            <person name="Walter F."/>
            <person name="Albersmeier A."/>
            <person name="Kalinowski J."/>
            <person name="Ruckert C."/>
        </authorList>
    </citation>
    <scope>NUCLEOTIDE SEQUENCE</scope>
    <source>
        <strain evidence="2">CGMCC 4.7308</strain>
    </source>
</reference>
<evidence type="ECO:0000313" key="2">
    <source>
        <dbReference type="EMBL" id="GGM10795.1"/>
    </source>
</evidence>
<organism evidence="2 3">
    <name type="scientific">Nakamurella endophytica</name>
    <dbReference type="NCBI Taxonomy" id="1748367"/>
    <lineage>
        <taxon>Bacteria</taxon>
        <taxon>Bacillati</taxon>
        <taxon>Actinomycetota</taxon>
        <taxon>Actinomycetes</taxon>
        <taxon>Nakamurellales</taxon>
        <taxon>Nakamurellaceae</taxon>
        <taxon>Nakamurella</taxon>
    </lineage>
</organism>
<dbReference type="RefSeq" id="WP_188943461.1">
    <property type="nucleotide sequence ID" value="NZ_BMNA01000008.1"/>
</dbReference>
<feature type="region of interest" description="Disordered" evidence="1">
    <location>
        <begin position="119"/>
        <end position="190"/>
    </location>
</feature>
<accession>A0A917T5E0</accession>
<dbReference type="AlphaFoldDB" id="A0A917T5E0"/>
<sequence>MSLRTAGPVLSRRQAIAAGGLAGLAVAAPVALPRRADAAPAATPLGALPRLYGTPTAIARGAAQQVWTREPDGTVVTWDRRRGLWTVDRQRWATVLTYGTAHLLRWSRPSGVELVVVLGTAPQPPGPSTAPTSTAPSTGTTSPGSTPPTTTRAPTSTVRTTAVRTTAAPTAPGGSGRSLPPSAQSPQLADTGVDIGPLAVAGGVLVAVGGVLQAVRSRAVRVGRRERDSRPPP</sequence>
<protein>
    <submittedName>
        <fullName evidence="2">Uncharacterized protein</fullName>
    </submittedName>
</protein>
<dbReference type="Proteomes" id="UP000655208">
    <property type="component" value="Unassembled WGS sequence"/>
</dbReference>
<evidence type="ECO:0000313" key="3">
    <source>
        <dbReference type="Proteomes" id="UP000655208"/>
    </source>
</evidence>
<dbReference type="EMBL" id="BMNA01000008">
    <property type="protein sequence ID" value="GGM10795.1"/>
    <property type="molecule type" value="Genomic_DNA"/>
</dbReference>